<keyword evidence="2" id="KW-1185">Reference proteome</keyword>
<accession>A0A1R0GX70</accession>
<dbReference type="Proteomes" id="UP000187455">
    <property type="component" value="Unassembled WGS sequence"/>
</dbReference>
<proteinExistence type="predicted"/>
<comment type="caution">
    <text evidence="1">The sequence shown here is derived from an EMBL/GenBank/DDBJ whole genome shotgun (WGS) entry which is preliminary data.</text>
</comment>
<dbReference type="STRING" id="133383.A0A1R0GX70"/>
<organism evidence="1 2">
    <name type="scientific">Smittium mucronatum</name>
    <dbReference type="NCBI Taxonomy" id="133383"/>
    <lineage>
        <taxon>Eukaryota</taxon>
        <taxon>Fungi</taxon>
        <taxon>Fungi incertae sedis</taxon>
        <taxon>Zoopagomycota</taxon>
        <taxon>Kickxellomycotina</taxon>
        <taxon>Harpellomycetes</taxon>
        <taxon>Harpellales</taxon>
        <taxon>Legeriomycetaceae</taxon>
        <taxon>Smittium</taxon>
    </lineage>
</organism>
<gene>
    <name evidence="1" type="ORF">AYI68_g4393</name>
</gene>
<dbReference type="EMBL" id="LSSL01002404">
    <property type="protein sequence ID" value="OLY81496.1"/>
    <property type="molecule type" value="Genomic_DNA"/>
</dbReference>
<evidence type="ECO:0000313" key="1">
    <source>
        <dbReference type="EMBL" id="OLY81496.1"/>
    </source>
</evidence>
<protein>
    <submittedName>
        <fullName evidence="1">Uncharacterized protein</fullName>
    </submittedName>
</protein>
<sequence length="120" mass="13874">MPEDTEVKLKLSILLNNLLSKREPKIVEADHFLTTRAPETYLRVHTELIEGPPLIEDDLFRTLSMEEEQNNAIYACPKIISMEYQPPPLKDSESAVVMRADTNLHENQVSLAQTIRLFYY</sequence>
<evidence type="ECO:0000313" key="2">
    <source>
        <dbReference type="Proteomes" id="UP000187455"/>
    </source>
</evidence>
<reference evidence="1 2" key="1">
    <citation type="journal article" date="2016" name="Mol. Biol. Evol.">
        <title>Genome-Wide Survey of Gut Fungi (Harpellales) Reveals the First Horizontally Transferred Ubiquitin Gene from a Mosquito Host.</title>
        <authorList>
            <person name="Wang Y."/>
            <person name="White M.M."/>
            <person name="Kvist S."/>
            <person name="Moncalvo J.M."/>
        </authorList>
    </citation>
    <scope>NUCLEOTIDE SEQUENCE [LARGE SCALE GENOMIC DNA]</scope>
    <source>
        <strain evidence="1 2">ALG-7-W6</strain>
    </source>
</reference>
<name>A0A1R0GX70_9FUNG</name>
<dbReference type="AlphaFoldDB" id="A0A1R0GX70"/>